<keyword evidence="3" id="KW-1185">Reference proteome</keyword>
<proteinExistence type="predicted"/>
<protein>
    <submittedName>
        <fullName evidence="2">CU044_2847 family protein</fullName>
    </submittedName>
</protein>
<accession>A0ABU2SGZ2</accession>
<feature type="domain" description="Trypsin-co-occurring" evidence="1">
    <location>
        <begin position="8"/>
        <end position="104"/>
    </location>
</feature>
<dbReference type="Proteomes" id="UP001180531">
    <property type="component" value="Unassembled WGS sequence"/>
</dbReference>
<evidence type="ECO:0000259" key="1">
    <source>
        <dbReference type="Pfam" id="PF19493"/>
    </source>
</evidence>
<dbReference type="RefSeq" id="WP_311607008.1">
    <property type="nucleotide sequence ID" value="NZ_JAVRFI010000001.1"/>
</dbReference>
<name>A0ABU2SGZ2_9ACTN</name>
<dbReference type="EMBL" id="JAVRFI010000001">
    <property type="protein sequence ID" value="MDT0447649.1"/>
    <property type="molecule type" value="Genomic_DNA"/>
</dbReference>
<dbReference type="Pfam" id="PF19493">
    <property type="entry name" value="Trypco1"/>
    <property type="match status" value="1"/>
</dbReference>
<sequence>MVYLIRVPVEGSEPVLVEAADVADGIVRVARPGEVIAAAGESLQAALERLRPMAEAFVTQLSGLAHAPDEITVDFGVKVDAEAGVVIARTAAAANFSVTVKWNRAA</sequence>
<comment type="caution">
    <text evidence="2">The sequence shown here is derived from an EMBL/GenBank/DDBJ whole genome shotgun (WGS) entry which is preliminary data.</text>
</comment>
<organism evidence="2 3">
    <name type="scientific">Streptomyces hesseae</name>
    <dbReference type="NCBI Taxonomy" id="3075519"/>
    <lineage>
        <taxon>Bacteria</taxon>
        <taxon>Bacillati</taxon>
        <taxon>Actinomycetota</taxon>
        <taxon>Actinomycetes</taxon>
        <taxon>Kitasatosporales</taxon>
        <taxon>Streptomycetaceae</taxon>
        <taxon>Streptomyces</taxon>
    </lineage>
</organism>
<gene>
    <name evidence="2" type="ORF">RM609_00810</name>
</gene>
<reference evidence="2" key="1">
    <citation type="submission" date="2024-05" db="EMBL/GenBank/DDBJ databases">
        <title>30 novel species of actinomycetes from the DSMZ collection.</title>
        <authorList>
            <person name="Nouioui I."/>
        </authorList>
    </citation>
    <scope>NUCLEOTIDE SEQUENCE</scope>
    <source>
        <strain evidence="2">DSM 40473</strain>
    </source>
</reference>
<evidence type="ECO:0000313" key="2">
    <source>
        <dbReference type="EMBL" id="MDT0447649.1"/>
    </source>
</evidence>
<dbReference type="InterPro" id="IPR045794">
    <property type="entry name" value="Trypco1"/>
</dbReference>
<evidence type="ECO:0000313" key="3">
    <source>
        <dbReference type="Proteomes" id="UP001180531"/>
    </source>
</evidence>
<dbReference type="NCBIfam" id="NF041216">
    <property type="entry name" value="CU044_2847_fam"/>
    <property type="match status" value="1"/>
</dbReference>